<sequence>MRNFKSPRMVDLNDGWTKTHDLALLYVALAYGTDHELSDGEVAAITDALKDWAVVSEDTHVQEIVMEAATAFIEGDANSELTRAIDTLGGSLGPDERRRALTDVIRIAEADGVLLEREQGLISRVADAWSLRRLERELMDESDAAVQPRGEDWGLIHELAFLFLVVAHVANNELAEGEITVILERLQEWQPDLGPEEAREIVRSSLQVYAEGEQEALIRDSMTTLKKALPDVQRLAVLDDLHCVARADGNLSDSERKLITSIARAWDVNVRLNGRHR</sequence>
<evidence type="ECO:0000313" key="3">
    <source>
        <dbReference type="Proteomes" id="UP000220102"/>
    </source>
</evidence>
<dbReference type="CDD" id="cd07177">
    <property type="entry name" value="terB_like"/>
    <property type="match status" value="2"/>
</dbReference>
<comment type="caution">
    <text evidence="2">The sequence shown here is derived from an EMBL/GenBank/DDBJ whole genome shotgun (WGS) entry which is preliminary data.</text>
</comment>
<feature type="domain" description="Co-chaperone DjlA N-terminal" evidence="1">
    <location>
        <begin position="167"/>
        <end position="269"/>
    </location>
</feature>
<protein>
    <recommendedName>
        <fullName evidence="1">Co-chaperone DjlA N-terminal domain-containing protein</fullName>
    </recommendedName>
</protein>
<dbReference type="OrthoDB" id="1493078at2"/>
<dbReference type="EMBL" id="PDEQ01000001">
    <property type="protein sequence ID" value="PEN15130.1"/>
    <property type="molecule type" value="Genomic_DNA"/>
</dbReference>
<dbReference type="Gene3D" id="1.10.3680.10">
    <property type="entry name" value="TerB-like"/>
    <property type="match status" value="2"/>
</dbReference>
<dbReference type="InterPro" id="IPR007791">
    <property type="entry name" value="DjlA_N"/>
</dbReference>
<evidence type="ECO:0000313" key="2">
    <source>
        <dbReference type="EMBL" id="PEN15130.1"/>
    </source>
</evidence>
<gene>
    <name evidence="2" type="ORF">CRI94_02245</name>
</gene>
<dbReference type="Proteomes" id="UP000220102">
    <property type="component" value="Unassembled WGS sequence"/>
</dbReference>
<dbReference type="AlphaFoldDB" id="A0A2A8D2N0"/>
<dbReference type="InterPro" id="IPR029024">
    <property type="entry name" value="TerB-like"/>
</dbReference>
<feature type="domain" description="Co-chaperone DjlA N-terminal" evidence="1">
    <location>
        <begin position="28"/>
        <end position="137"/>
    </location>
</feature>
<keyword evidence="3" id="KW-1185">Reference proteome</keyword>
<accession>A0A2A8D2N0</accession>
<reference evidence="2 3" key="1">
    <citation type="submission" date="2017-10" db="EMBL/GenBank/DDBJ databases">
        <title>Draft genome of Longibacter Salinarum.</title>
        <authorList>
            <person name="Goh K.M."/>
            <person name="Shamsir M.S."/>
            <person name="Lim S.W."/>
        </authorList>
    </citation>
    <scope>NUCLEOTIDE SEQUENCE [LARGE SCALE GENOMIC DNA]</scope>
    <source>
        <strain evidence="2 3">KCTC 52045</strain>
    </source>
</reference>
<proteinExistence type="predicted"/>
<dbReference type="SUPFAM" id="SSF158682">
    <property type="entry name" value="TerB-like"/>
    <property type="match status" value="2"/>
</dbReference>
<evidence type="ECO:0000259" key="1">
    <source>
        <dbReference type="Pfam" id="PF05099"/>
    </source>
</evidence>
<name>A0A2A8D2N0_9BACT</name>
<organism evidence="2 3">
    <name type="scientific">Longibacter salinarum</name>
    <dbReference type="NCBI Taxonomy" id="1850348"/>
    <lineage>
        <taxon>Bacteria</taxon>
        <taxon>Pseudomonadati</taxon>
        <taxon>Rhodothermota</taxon>
        <taxon>Rhodothermia</taxon>
        <taxon>Rhodothermales</taxon>
        <taxon>Salisaetaceae</taxon>
        <taxon>Longibacter</taxon>
    </lineage>
</organism>
<dbReference type="Pfam" id="PF05099">
    <property type="entry name" value="TerB"/>
    <property type="match status" value="2"/>
</dbReference>